<evidence type="ECO:0000256" key="8">
    <source>
        <dbReference type="PIRSR" id="PIRSR005091-1"/>
    </source>
</evidence>
<feature type="binding site" evidence="10">
    <location>
        <position position="258"/>
    </location>
    <ligand>
        <name>Mn(2+)</name>
        <dbReference type="ChEBI" id="CHEBI:29035"/>
    </ligand>
</feature>
<sequence length="595" mass="68130">MFINFYGRILNALKNKPYRKAVIASIILIILNAFKTTLFNYLMLPKTGGGTLGYKFWISLLICAIIFSFVLSLKSKYVFLIVYIIQVIYCFTNISYFLYYHSYLHFLQWISLFKEAMISASHFANPISVHLLVVFIDVPVALYIFFLCFKREVKSTRLPFLRNAVIGLSAVILIVIEIFNFANGESVVQFMEDRYTGETRIVERYGTVVNGIVNIVQNNTEEKLIKQLHYGKSISSPSSVTISKSTSQQPNYVVIQVESMDSNIVKQKYKGSSVMPYLSSLMDNSVYYPYTLSYHKGGGTSDAEFSVINSVETLDAFPAIKLSSYGYPNSVVSKLAKASYNTMAFHGNVGTFYNRNIAFSKMGFNKFYDISSMNYDDEGWGAPDDKVFSFAYDKIEKSKMPFYTHIITMTSHGPFESARHYYNNKAYDDIENEIVKNYYNSFSYVDKSIKDFVEKVQAKYSNTYIIIYGDHTPNVNSQDFAQASFIEGDKYFEFVPMFLLTPDHKKYKEDSVTASFLDVAPTILATSELSYSVKTDGRNLLDTETAPSNIPFKGGSFDRSWLYNTISNHKYVEEEPLWRKYLPSFISSSLIERHK</sequence>
<feature type="transmembrane region" description="Helical" evidence="11">
    <location>
        <begin position="54"/>
        <end position="73"/>
    </location>
</feature>
<evidence type="ECO:0000256" key="1">
    <source>
        <dbReference type="ARBA" id="ARBA00004651"/>
    </source>
</evidence>
<dbReference type="GO" id="GO:0005886">
    <property type="term" value="C:plasma membrane"/>
    <property type="evidence" value="ECO:0007669"/>
    <property type="project" value="UniProtKB-SubCell"/>
</dbReference>
<evidence type="ECO:0000259" key="12">
    <source>
        <dbReference type="Pfam" id="PF00884"/>
    </source>
</evidence>
<evidence type="ECO:0000256" key="2">
    <source>
        <dbReference type="ARBA" id="ARBA00004936"/>
    </source>
</evidence>
<keyword evidence="6 11" id="KW-1133">Transmembrane helix</keyword>
<evidence type="ECO:0000313" key="14">
    <source>
        <dbReference type="Proteomes" id="UP000003860"/>
    </source>
</evidence>
<dbReference type="STRING" id="588581.Cpap_2499"/>
<dbReference type="PANTHER" id="PTHR47371">
    <property type="entry name" value="LIPOTEICHOIC ACID SYNTHASE"/>
    <property type="match status" value="1"/>
</dbReference>
<gene>
    <name evidence="13" type="ORF">Cpap_2499</name>
</gene>
<evidence type="ECO:0000256" key="3">
    <source>
        <dbReference type="ARBA" id="ARBA00009983"/>
    </source>
</evidence>
<feature type="binding site" evidence="10">
    <location>
        <position position="470"/>
    </location>
    <ligand>
        <name>Mn(2+)</name>
        <dbReference type="ChEBI" id="CHEBI:29035"/>
    </ligand>
</feature>
<feature type="transmembrane region" description="Helical" evidence="11">
    <location>
        <begin position="21"/>
        <end position="42"/>
    </location>
</feature>
<comment type="caution">
    <text evidence="13">The sequence shown here is derived from an EMBL/GenBank/DDBJ whole genome shotgun (WGS) entry which is preliminary data.</text>
</comment>
<comment type="subcellular location">
    <subcellularLocation>
        <location evidence="1">Cell membrane</location>
        <topology evidence="1">Multi-pass membrane protein</topology>
    </subcellularLocation>
</comment>
<evidence type="ECO:0000313" key="13">
    <source>
        <dbReference type="EMBL" id="EGD48347.1"/>
    </source>
</evidence>
<keyword evidence="14" id="KW-1185">Reference proteome</keyword>
<feature type="transmembrane region" description="Helical" evidence="11">
    <location>
        <begin position="80"/>
        <end position="99"/>
    </location>
</feature>
<feature type="binding site" evidence="9">
    <location>
        <position position="412"/>
    </location>
    <ligand>
        <name>substrate</name>
    </ligand>
</feature>
<evidence type="ECO:0000256" key="10">
    <source>
        <dbReference type="PIRSR" id="PIRSR005091-3"/>
    </source>
</evidence>
<name>F1TBE3_9FIRM</name>
<reference evidence="13" key="1">
    <citation type="submission" date="2009-07" db="EMBL/GenBank/DDBJ databases">
        <authorList>
            <consortium name="US DOE Joint Genome Institute (JGI-PGF)"/>
            <person name="Lucas S."/>
            <person name="Copeland A."/>
            <person name="Lapidus A."/>
            <person name="Glavina del Rio T."/>
            <person name="Tice H."/>
            <person name="Bruce D."/>
            <person name="Goodwin L."/>
            <person name="Pitluck S."/>
            <person name="Larimer F."/>
            <person name="Land M.L."/>
            <person name="Mouttaki H."/>
            <person name="He Z."/>
            <person name="Zhou J."/>
            <person name="Hemme C.L."/>
        </authorList>
    </citation>
    <scope>NUCLEOTIDE SEQUENCE [LARGE SCALE GENOMIC DNA]</scope>
    <source>
        <strain evidence="13">DSM 2782</strain>
    </source>
</reference>
<dbReference type="Gene3D" id="3.40.720.10">
    <property type="entry name" value="Alkaline Phosphatase, subunit A"/>
    <property type="match status" value="1"/>
</dbReference>
<accession>F1TBE3</accession>
<evidence type="ECO:0000256" key="6">
    <source>
        <dbReference type="ARBA" id="ARBA00022989"/>
    </source>
</evidence>
<feature type="domain" description="Sulfatase N-terminal" evidence="12">
    <location>
        <begin position="250"/>
        <end position="525"/>
    </location>
</feature>
<comment type="similarity">
    <text evidence="3">Belongs to the LTA synthase family.</text>
</comment>
<keyword evidence="7 11" id="KW-0472">Membrane</keyword>
<comment type="pathway">
    <text evidence="2">Cell wall biogenesis; lipoteichoic acid biosynthesis.</text>
</comment>
<evidence type="ECO:0000256" key="9">
    <source>
        <dbReference type="PIRSR" id="PIRSR005091-2"/>
    </source>
</evidence>
<keyword evidence="9" id="KW-0464">Manganese</keyword>
<proteinExistence type="inferred from homology"/>
<evidence type="ECO:0000256" key="4">
    <source>
        <dbReference type="ARBA" id="ARBA00022475"/>
    </source>
</evidence>
<feature type="transmembrane region" description="Helical" evidence="11">
    <location>
        <begin position="160"/>
        <end position="182"/>
    </location>
</feature>
<dbReference type="InterPro" id="IPR050448">
    <property type="entry name" value="OpgB/LTA_synthase_biosynth"/>
</dbReference>
<dbReference type="AlphaFoldDB" id="F1TBE3"/>
<keyword evidence="5 11" id="KW-0812">Transmembrane</keyword>
<feature type="binding site" evidence="10">
    <location>
        <position position="300"/>
    </location>
    <ligand>
        <name>Mn(2+)</name>
        <dbReference type="ChEBI" id="CHEBI:29035"/>
    </ligand>
</feature>
<dbReference type="SUPFAM" id="SSF53649">
    <property type="entry name" value="Alkaline phosphatase-like"/>
    <property type="match status" value="1"/>
</dbReference>
<dbReference type="Pfam" id="PF00884">
    <property type="entry name" value="Sulfatase"/>
    <property type="match status" value="1"/>
</dbReference>
<dbReference type="RefSeq" id="WP_004618476.1">
    <property type="nucleotide sequence ID" value="NZ_ACXX02000004.1"/>
</dbReference>
<organism evidence="13 14">
    <name type="scientific">Ruminiclostridium papyrosolvens DSM 2782</name>
    <dbReference type="NCBI Taxonomy" id="588581"/>
    <lineage>
        <taxon>Bacteria</taxon>
        <taxon>Bacillati</taxon>
        <taxon>Bacillota</taxon>
        <taxon>Clostridia</taxon>
        <taxon>Eubacteriales</taxon>
        <taxon>Oscillospiraceae</taxon>
        <taxon>Ruminiclostridium</taxon>
    </lineage>
</organism>
<protein>
    <submittedName>
        <fullName evidence="13">Sulfatase</fullName>
    </submittedName>
</protein>
<dbReference type="GO" id="GO:0046872">
    <property type="term" value="F:metal ion binding"/>
    <property type="evidence" value="ECO:0007669"/>
    <property type="project" value="UniProtKB-KW"/>
</dbReference>
<feature type="transmembrane region" description="Helical" evidence="11">
    <location>
        <begin position="127"/>
        <end position="148"/>
    </location>
</feature>
<dbReference type="InterPro" id="IPR000917">
    <property type="entry name" value="Sulfatase_N"/>
</dbReference>
<dbReference type="Proteomes" id="UP000003860">
    <property type="component" value="Unassembled WGS sequence"/>
</dbReference>
<dbReference type="eggNOG" id="COG1368">
    <property type="taxonomic scope" value="Bacteria"/>
</dbReference>
<feature type="active site" evidence="8">
    <location>
        <position position="300"/>
    </location>
</feature>
<dbReference type="Gene3D" id="3.30.1120.170">
    <property type="match status" value="1"/>
</dbReference>
<dbReference type="InterPro" id="IPR012160">
    <property type="entry name" value="LtaS-like"/>
</dbReference>
<evidence type="ECO:0000256" key="5">
    <source>
        <dbReference type="ARBA" id="ARBA00022692"/>
    </source>
</evidence>
<dbReference type="EMBL" id="ACXX02000004">
    <property type="protein sequence ID" value="EGD48347.1"/>
    <property type="molecule type" value="Genomic_DNA"/>
</dbReference>
<feature type="binding site" evidence="10">
    <location>
        <position position="471"/>
    </location>
    <ligand>
        <name>Mn(2+)</name>
        <dbReference type="ChEBI" id="CHEBI:29035"/>
    </ligand>
</feature>
<dbReference type="InterPro" id="IPR017850">
    <property type="entry name" value="Alkaline_phosphatase_core_sf"/>
</dbReference>
<keyword evidence="4" id="KW-1003">Cell membrane</keyword>
<dbReference type="CDD" id="cd16015">
    <property type="entry name" value="LTA_synthase"/>
    <property type="match status" value="1"/>
</dbReference>
<dbReference type="PIRSF" id="PIRSF005091">
    <property type="entry name" value="Mmb_sulf_HI1246"/>
    <property type="match status" value="1"/>
</dbReference>
<evidence type="ECO:0000256" key="11">
    <source>
        <dbReference type="SAM" id="Phobius"/>
    </source>
</evidence>
<reference evidence="13" key="2">
    <citation type="submission" date="2011-01" db="EMBL/GenBank/DDBJ databases">
        <title>The Non-contiguous Finished genome of Clostridium papyrosolvens.</title>
        <authorList>
            <person name="Lucas S."/>
            <person name="Copeland A."/>
            <person name="Lapidus A."/>
            <person name="Cheng J.-F."/>
            <person name="Goodwin L."/>
            <person name="Pitluck S."/>
            <person name="Misra M."/>
            <person name="Chertkov O."/>
            <person name="Detter J.C."/>
            <person name="Han C."/>
            <person name="Tapia R."/>
            <person name="Land M."/>
            <person name="Hauser L."/>
            <person name="Kyrpides N."/>
            <person name="Ivanova N."/>
            <person name="Pagani I."/>
            <person name="Mouttaki H."/>
            <person name="He Z."/>
            <person name="Zhou J."/>
            <person name="Hemme C.L."/>
            <person name="Woyke T."/>
        </authorList>
    </citation>
    <scope>NUCLEOTIDE SEQUENCE [LARGE SCALE GENOMIC DNA]</scope>
    <source>
        <strain evidence="13">DSM 2782</strain>
    </source>
</reference>
<evidence type="ECO:0000256" key="7">
    <source>
        <dbReference type="ARBA" id="ARBA00023136"/>
    </source>
</evidence>
<dbReference type="OrthoDB" id="5901192at2"/>
<keyword evidence="9" id="KW-0479">Metal-binding</keyword>
<dbReference type="PANTHER" id="PTHR47371:SF3">
    <property type="entry name" value="PHOSPHOGLYCEROL TRANSFERASE I"/>
    <property type="match status" value="1"/>
</dbReference>